<sequence length="94" mass="10108">MEVTTGIQQRYCNGIDGRPTMVFRAAEPHGWGFIVERNPNDAAPSKTKSGDGSNCNSHTDFSLKSDGDPVGTNSDILEAETSKDSKDFGDSVLQ</sequence>
<keyword evidence="3" id="KW-1185">Reference proteome</keyword>
<proteinExistence type="predicted"/>
<protein>
    <submittedName>
        <fullName evidence="2">Uncharacterized protein</fullName>
    </submittedName>
</protein>
<name>A0AAV7FAZ4_ARIFI</name>
<dbReference type="Proteomes" id="UP000825729">
    <property type="component" value="Unassembled WGS sequence"/>
</dbReference>
<feature type="compositionally biased region" description="Basic and acidic residues" evidence="1">
    <location>
        <begin position="80"/>
        <end position="94"/>
    </location>
</feature>
<evidence type="ECO:0000256" key="1">
    <source>
        <dbReference type="SAM" id="MobiDB-lite"/>
    </source>
</evidence>
<feature type="compositionally biased region" description="Polar residues" evidence="1">
    <location>
        <begin position="46"/>
        <end position="60"/>
    </location>
</feature>
<gene>
    <name evidence="2" type="ORF">H6P81_002667</name>
</gene>
<organism evidence="2 3">
    <name type="scientific">Aristolochia fimbriata</name>
    <name type="common">White veined hardy Dutchman's pipe vine</name>
    <dbReference type="NCBI Taxonomy" id="158543"/>
    <lineage>
        <taxon>Eukaryota</taxon>
        <taxon>Viridiplantae</taxon>
        <taxon>Streptophyta</taxon>
        <taxon>Embryophyta</taxon>
        <taxon>Tracheophyta</taxon>
        <taxon>Spermatophyta</taxon>
        <taxon>Magnoliopsida</taxon>
        <taxon>Magnoliidae</taxon>
        <taxon>Piperales</taxon>
        <taxon>Aristolochiaceae</taxon>
        <taxon>Aristolochia</taxon>
    </lineage>
</organism>
<comment type="caution">
    <text evidence="2">The sequence shown here is derived from an EMBL/GenBank/DDBJ whole genome shotgun (WGS) entry which is preliminary data.</text>
</comment>
<dbReference type="EMBL" id="JAINDJ010000002">
    <property type="protein sequence ID" value="KAG9458159.1"/>
    <property type="molecule type" value="Genomic_DNA"/>
</dbReference>
<evidence type="ECO:0000313" key="2">
    <source>
        <dbReference type="EMBL" id="KAG9458159.1"/>
    </source>
</evidence>
<dbReference type="AlphaFoldDB" id="A0AAV7FAZ4"/>
<accession>A0AAV7FAZ4</accession>
<reference evidence="2 3" key="1">
    <citation type="submission" date="2021-07" db="EMBL/GenBank/DDBJ databases">
        <title>The Aristolochia fimbriata genome: insights into angiosperm evolution, floral development and chemical biosynthesis.</title>
        <authorList>
            <person name="Jiao Y."/>
        </authorList>
    </citation>
    <scope>NUCLEOTIDE SEQUENCE [LARGE SCALE GENOMIC DNA]</scope>
    <source>
        <strain evidence="2">IBCAS-2021</strain>
        <tissue evidence="2">Leaf</tissue>
    </source>
</reference>
<feature type="region of interest" description="Disordered" evidence="1">
    <location>
        <begin position="34"/>
        <end position="94"/>
    </location>
</feature>
<evidence type="ECO:0000313" key="3">
    <source>
        <dbReference type="Proteomes" id="UP000825729"/>
    </source>
</evidence>